<dbReference type="Pfam" id="PF25055">
    <property type="entry name" value="DUF7792"/>
    <property type="match status" value="1"/>
</dbReference>
<protein>
    <recommendedName>
        <fullName evidence="2">DUF7792 domain-containing protein</fullName>
    </recommendedName>
</protein>
<dbReference type="InterPro" id="IPR056694">
    <property type="entry name" value="DUF7792"/>
</dbReference>
<evidence type="ECO:0000259" key="2">
    <source>
        <dbReference type="Pfam" id="PF25055"/>
    </source>
</evidence>
<dbReference type="Pfam" id="PF00514">
    <property type="entry name" value="Arm"/>
    <property type="match status" value="1"/>
</dbReference>
<dbReference type="InterPro" id="IPR011989">
    <property type="entry name" value="ARM-like"/>
</dbReference>
<dbReference type="PANTHER" id="PTHR46168:SF1">
    <property type="entry name" value="ARMADILLO REPEAT ONLY 4"/>
    <property type="match status" value="1"/>
</dbReference>
<dbReference type="SUPFAM" id="SSF48371">
    <property type="entry name" value="ARM repeat"/>
    <property type="match status" value="1"/>
</dbReference>
<keyword evidence="4" id="KW-1185">Reference proteome</keyword>
<name>A0ABP1AA29_9BRYO</name>
<dbReference type="InterPro" id="IPR016024">
    <property type="entry name" value="ARM-type_fold"/>
</dbReference>
<feature type="region of interest" description="Disordered" evidence="1">
    <location>
        <begin position="349"/>
        <end position="379"/>
    </location>
</feature>
<accession>A0ABP1AA29</accession>
<sequence length="678" mass="73804">MEAMMDVYNREYKKVGMQYLLAFPMQIAEQVRQGVEETDSFKQECADVNKKVETVLQLLRQAARVYSSSSTTTTTKLQQSSPRGRLQLYERPTRHIMLQVTKALYRALVLVRKCKKIGILMMVISSITNTTADFKNANLSLGNSIADITWLLSISAYGEDRPEVSGLPPIASADPVLATVWEQVSIVQFGTPDKKAEAADYLGTCAKGNQRYLKIIVQEEGVPPLLRLLKEGTLSGQEAAARALGQLARDPGRIKSMVEDGAPAAFVHVLGNHATSMKVQIEVARTISLFASQDEEVQNELALLGAIRLLVALLAHDLIDDTALKVTNNKSPSFHSIVQSLGEQKVQADGACDSRQASTQDLTGQTGNHLDTDLEPAPVGLEPGSVVTHGRRSTTYCQSTRQTSALHQGNQNPQDKLEDPEIKLILKAEAAHALWKLAANNVNNSKLITDTCALLCFSKLIETGHRTVKYNSIMAIMEITAAAEKDSKFRTTAFRTNSAAVKAVVECLLQVLEAEADEPNLQAPCAKALGSLAHIFPARARAQITALTRALGSENRKVAAECAIALSKFANKENYLHLQHSKTILEQGATDHLVQLVSFGDEGDANGKIHALQLLCFLSLHAATSDDALAATLPALLTVRHSPLLTKHENIRPLLMNAISKLKLYQSGSSHVRATYVP</sequence>
<dbReference type="SMART" id="SM00185">
    <property type="entry name" value="ARM"/>
    <property type="match status" value="4"/>
</dbReference>
<organism evidence="3 4">
    <name type="scientific">Sphagnum jensenii</name>
    <dbReference type="NCBI Taxonomy" id="128206"/>
    <lineage>
        <taxon>Eukaryota</taxon>
        <taxon>Viridiplantae</taxon>
        <taxon>Streptophyta</taxon>
        <taxon>Embryophyta</taxon>
        <taxon>Bryophyta</taxon>
        <taxon>Sphagnophytina</taxon>
        <taxon>Sphagnopsida</taxon>
        <taxon>Sphagnales</taxon>
        <taxon>Sphagnaceae</taxon>
        <taxon>Sphagnum</taxon>
    </lineage>
</organism>
<dbReference type="PANTHER" id="PTHR46168">
    <property type="entry name" value="ARMADILLO REPEAT ONLY 4"/>
    <property type="match status" value="1"/>
</dbReference>
<dbReference type="Proteomes" id="UP001497522">
    <property type="component" value="Chromosome 10"/>
</dbReference>
<gene>
    <name evidence="3" type="ORF">CSSPJE1EN2_LOCUS2325</name>
</gene>
<dbReference type="InterPro" id="IPR000225">
    <property type="entry name" value="Armadillo"/>
</dbReference>
<feature type="compositionally biased region" description="Polar residues" evidence="1">
    <location>
        <begin position="355"/>
        <end position="369"/>
    </location>
</feature>
<reference evidence="3" key="1">
    <citation type="submission" date="2024-03" db="EMBL/GenBank/DDBJ databases">
        <authorList>
            <consortium name="ELIXIR-Norway"/>
            <consortium name="Elixir Norway"/>
        </authorList>
    </citation>
    <scope>NUCLEOTIDE SEQUENCE</scope>
</reference>
<evidence type="ECO:0000256" key="1">
    <source>
        <dbReference type="SAM" id="MobiDB-lite"/>
    </source>
</evidence>
<evidence type="ECO:0000313" key="4">
    <source>
        <dbReference type="Proteomes" id="UP001497522"/>
    </source>
</evidence>
<dbReference type="Gene3D" id="1.25.10.10">
    <property type="entry name" value="Leucine-rich Repeat Variant"/>
    <property type="match status" value="2"/>
</dbReference>
<evidence type="ECO:0000313" key="3">
    <source>
        <dbReference type="EMBL" id="CAK9859330.1"/>
    </source>
</evidence>
<feature type="domain" description="DUF7792" evidence="2">
    <location>
        <begin position="20"/>
        <end position="155"/>
    </location>
</feature>
<dbReference type="EMBL" id="OZ023711">
    <property type="protein sequence ID" value="CAK9859330.1"/>
    <property type="molecule type" value="Genomic_DNA"/>
</dbReference>
<proteinExistence type="predicted"/>